<dbReference type="Proteomes" id="UP000193719">
    <property type="component" value="Unassembled WGS sequence"/>
</dbReference>
<name>A0A1Y1V585_9FUNG</name>
<keyword evidence="3" id="KW-1185">Reference proteome</keyword>
<proteinExistence type="predicted"/>
<evidence type="ECO:0000313" key="2">
    <source>
        <dbReference type="EMBL" id="ORX46669.1"/>
    </source>
</evidence>
<sequence length="165" mass="19193">KSDVSEGSSEVEEEEEEENEDKNYDGIKEEIVPIKYIIKSTDDIEKYDSRSKLSSSTSYYSSGSNKDYSKKNSSASLNFVKIPTETIYTSDNLSKKSLQRLPTDTHLTSYKVPLSLSFNNLLKYDFLRRKRDEIKRLECLRNNTTIDKNEKNERLNILIHHNSKH</sequence>
<accession>A0A1Y1V585</accession>
<gene>
    <name evidence="2" type="ORF">BCR36DRAFT_296885</name>
</gene>
<protein>
    <submittedName>
        <fullName evidence="2">Uncharacterized protein</fullName>
    </submittedName>
</protein>
<comment type="caution">
    <text evidence="2">The sequence shown here is derived from an EMBL/GenBank/DDBJ whole genome shotgun (WGS) entry which is preliminary data.</text>
</comment>
<feature type="compositionally biased region" description="Acidic residues" evidence="1">
    <location>
        <begin position="9"/>
        <end position="20"/>
    </location>
</feature>
<feature type="region of interest" description="Disordered" evidence="1">
    <location>
        <begin position="1"/>
        <end position="26"/>
    </location>
</feature>
<dbReference type="OrthoDB" id="10564564at2759"/>
<evidence type="ECO:0000256" key="1">
    <source>
        <dbReference type="SAM" id="MobiDB-lite"/>
    </source>
</evidence>
<dbReference type="AlphaFoldDB" id="A0A1Y1V585"/>
<evidence type="ECO:0000313" key="3">
    <source>
        <dbReference type="Proteomes" id="UP000193719"/>
    </source>
</evidence>
<organism evidence="2 3">
    <name type="scientific">Piromyces finnis</name>
    <dbReference type="NCBI Taxonomy" id="1754191"/>
    <lineage>
        <taxon>Eukaryota</taxon>
        <taxon>Fungi</taxon>
        <taxon>Fungi incertae sedis</taxon>
        <taxon>Chytridiomycota</taxon>
        <taxon>Chytridiomycota incertae sedis</taxon>
        <taxon>Neocallimastigomycetes</taxon>
        <taxon>Neocallimastigales</taxon>
        <taxon>Neocallimastigaceae</taxon>
        <taxon>Piromyces</taxon>
    </lineage>
</organism>
<dbReference type="EMBL" id="MCFH01000034">
    <property type="protein sequence ID" value="ORX46669.1"/>
    <property type="molecule type" value="Genomic_DNA"/>
</dbReference>
<reference evidence="2 3" key="1">
    <citation type="submission" date="2016-08" db="EMBL/GenBank/DDBJ databases">
        <title>Genomes of anaerobic fungi encode conserved fungal cellulosomes for biomass hydrolysis.</title>
        <authorList>
            <consortium name="DOE Joint Genome Institute"/>
            <person name="Haitjema C.H."/>
            <person name="Gilmore S.P."/>
            <person name="Henske J.K."/>
            <person name="Solomon K.V."/>
            <person name="De Groot R."/>
            <person name="Kuo A."/>
            <person name="Mondo S.J."/>
            <person name="Salamov A.A."/>
            <person name="Labutti K."/>
            <person name="Zhao Z."/>
            <person name="Chiniquy J."/>
            <person name="Barry K."/>
            <person name="Brewer H.M."/>
            <person name="Purvine S.O."/>
            <person name="Wright A.T."/>
            <person name="Boxma B."/>
            <person name="Van Alen T."/>
            <person name="Hackstein J.H."/>
            <person name="Baker S.E."/>
            <person name="Grigoriev I.V."/>
            <person name="O'Malley M.A."/>
        </authorList>
    </citation>
    <scope>NUCLEOTIDE SEQUENCE [LARGE SCALE GENOMIC DNA]</scope>
    <source>
        <strain evidence="3">finn</strain>
    </source>
</reference>
<feature type="non-terminal residue" evidence="2">
    <location>
        <position position="1"/>
    </location>
</feature>
<reference evidence="2 3" key="2">
    <citation type="submission" date="2016-08" db="EMBL/GenBank/DDBJ databases">
        <title>Pervasive Adenine N6-methylation of Active Genes in Fungi.</title>
        <authorList>
            <consortium name="DOE Joint Genome Institute"/>
            <person name="Mondo S.J."/>
            <person name="Dannebaum R.O."/>
            <person name="Kuo R.C."/>
            <person name="Labutti K."/>
            <person name="Haridas S."/>
            <person name="Kuo A."/>
            <person name="Salamov A."/>
            <person name="Ahrendt S.R."/>
            <person name="Lipzen A."/>
            <person name="Sullivan W."/>
            <person name="Andreopoulos W.B."/>
            <person name="Clum A."/>
            <person name="Lindquist E."/>
            <person name="Daum C."/>
            <person name="Ramamoorthy G.K."/>
            <person name="Gryganskyi A."/>
            <person name="Culley D."/>
            <person name="Magnuson J.K."/>
            <person name="James T.Y."/>
            <person name="O'Malley M.A."/>
            <person name="Stajich J.E."/>
            <person name="Spatafora J.W."/>
            <person name="Visel A."/>
            <person name="Grigoriev I.V."/>
        </authorList>
    </citation>
    <scope>NUCLEOTIDE SEQUENCE [LARGE SCALE GENOMIC DNA]</scope>
    <source>
        <strain evidence="3">finn</strain>
    </source>
</reference>